<comment type="caution">
    <text evidence="2">The sequence shown here is derived from an EMBL/GenBank/DDBJ whole genome shotgun (WGS) entry which is preliminary data.</text>
</comment>
<protein>
    <submittedName>
        <fullName evidence="2">Uncharacterized protein</fullName>
    </submittedName>
</protein>
<keyword evidence="3" id="KW-1185">Reference proteome</keyword>
<proteinExistence type="predicted"/>
<dbReference type="AlphaFoldDB" id="A0AAV1S0Z3"/>
<organism evidence="2 3">
    <name type="scientific">Dovyalis caffra</name>
    <dbReference type="NCBI Taxonomy" id="77055"/>
    <lineage>
        <taxon>Eukaryota</taxon>
        <taxon>Viridiplantae</taxon>
        <taxon>Streptophyta</taxon>
        <taxon>Embryophyta</taxon>
        <taxon>Tracheophyta</taxon>
        <taxon>Spermatophyta</taxon>
        <taxon>Magnoliopsida</taxon>
        <taxon>eudicotyledons</taxon>
        <taxon>Gunneridae</taxon>
        <taxon>Pentapetalae</taxon>
        <taxon>rosids</taxon>
        <taxon>fabids</taxon>
        <taxon>Malpighiales</taxon>
        <taxon>Salicaceae</taxon>
        <taxon>Flacourtieae</taxon>
        <taxon>Dovyalis</taxon>
    </lineage>
</organism>
<gene>
    <name evidence="2" type="ORF">DCAF_LOCUS16613</name>
</gene>
<evidence type="ECO:0000313" key="3">
    <source>
        <dbReference type="Proteomes" id="UP001314170"/>
    </source>
</evidence>
<evidence type="ECO:0000256" key="1">
    <source>
        <dbReference type="SAM" id="MobiDB-lite"/>
    </source>
</evidence>
<feature type="region of interest" description="Disordered" evidence="1">
    <location>
        <begin position="68"/>
        <end position="89"/>
    </location>
</feature>
<name>A0AAV1S0Z3_9ROSI</name>
<dbReference type="EMBL" id="CAWUPB010001160">
    <property type="protein sequence ID" value="CAK7342089.1"/>
    <property type="molecule type" value="Genomic_DNA"/>
</dbReference>
<accession>A0AAV1S0Z3</accession>
<feature type="compositionally biased region" description="Polar residues" evidence="1">
    <location>
        <begin position="79"/>
        <end position="89"/>
    </location>
</feature>
<dbReference type="Proteomes" id="UP001314170">
    <property type="component" value="Unassembled WGS sequence"/>
</dbReference>
<evidence type="ECO:0000313" key="2">
    <source>
        <dbReference type="EMBL" id="CAK7342089.1"/>
    </source>
</evidence>
<reference evidence="2 3" key="1">
    <citation type="submission" date="2024-01" db="EMBL/GenBank/DDBJ databases">
        <authorList>
            <person name="Waweru B."/>
        </authorList>
    </citation>
    <scope>NUCLEOTIDE SEQUENCE [LARGE SCALE GENOMIC DNA]</scope>
</reference>
<sequence length="89" mass="10176">MKSIKRRFLKKLSFIKPSETRQDDEEDTASVVFTVVVSNSQVLRRLTFQRGNLGLALHTMTRHQIVGKGSVPSDERVTWDTTYPPQSVQ</sequence>